<dbReference type="SUPFAM" id="SSF53850">
    <property type="entry name" value="Periplasmic binding protein-like II"/>
    <property type="match status" value="1"/>
</dbReference>
<dbReference type="Gene3D" id="3.40.190.10">
    <property type="entry name" value="Periplasmic binding protein-like II"/>
    <property type="match status" value="2"/>
</dbReference>
<evidence type="ECO:0000256" key="1">
    <source>
        <dbReference type="SAM" id="MobiDB-lite"/>
    </source>
</evidence>
<sequence>MLASVAAACSDNKQEPVPSSQAENSPSEQPLDKVTFRIFNGVAGEKDVNTNETRIGKILEEQTGVNFKIEHLVGDLNAKVGTMVAANEYPDVIIPDAAINQLLNAGAFIDLNPLIEKYGPNIKRVFQPYYNRMKAKDGGIYFLPFSTVVNKYIPDPNINQGGFWVQRRVLEWAGYPKIRKVDEYFKLIEDFIKAHPNEKLTGFVALTHDWRFFATTNVPNHLAGYPNDGEVMVDMQTHEAKIYAGTEYEKRWFKMLNEINNKGLFDKSSFVDNYDQYIAKLTSHKVLGFFDYGWQIGSAQNVLSDAAKADPSQDGYRYFALPVTFHGGKDQYLDPPGFVNNRGFGITVSAKDPVRIIKFIDNLLKEENQILVKWGVEGETYLKDEKGRMYRTQEMIDKMDKKFNEDYGFSVFDWDWPHFGTNSTLSNGNAASPGLQPEVFQLSLTEPDKKILSAYGVKTYSELFTPPDERPWFPAWGIQKEQGSPQQIFEAKKTEIQRKYIPELVLSTPDKFENVWTRYTTELNKLDIAGYEKWYTERIKEIVAKVKGQ</sequence>
<feature type="compositionally biased region" description="Polar residues" evidence="1">
    <location>
        <begin position="17"/>
        <end position="28"/>
    </location>
</feature>
<dbReference type="PANTHER" id="PTHR43649">
    <property type="entry name" value="ARABINOSE-BINDING PROTEIN-RELATED"/>
    <property type="match status" value="1"/>
</dbReference>
<dbReference type="Proteomes" id="UP001596528">
    <property type="component" value="Unassembled WGS sequence"/>
</dbReference>
<keyword evidence="3" id="KW-1185">Reference proteome</keyword>
<gene>
    <name evidence="2" type="ORF">ACFQWB_00285</name>
</gene>
<comment type="caution">
    <text evidence="2">The sequence shown here is derived from an EMBL/GenBank/DDBJ whole genome shotgun (WGS) entry which is preliminary data.</text>
</comment>
<evidence type="ECO:0000313" key="3">
    <source>
        <dbReference type="Proteomes" id="UP001596528"/>
    </source>
</evidence>
<protein>
    <submittedName>
        <fullName evidence="2">Extracellular solute-binding protein</fullName>
    </submittedName>
</protein>
<reference evidence="3" key="1">
    <citation type="journal article" date="2019" name="Int. J. Syst. Evol. Microbiol.">
        <title>The Global Catalogue of Microorganisms (GCM) 10K type strain sequencing project: providing services to taxonomists for standard genome sequencing and annotation.</title>
        <authorList>
            <consortium name="The Broad Institute Genomics Platform"/>
            <consortium name="The Broad Institute Genome Sequencing Center for Infectious Disease"/>
            <person name="Wu L."/>
            <person name="Ma J."/>
        </authorList>
    </citation>
    <scope>NUCLEOTIDE SEQUENCE [LARGE SCALE GENOMIC DNA]</scope>
    <source>
        <strain evidence="3">JCM 18657</strain>
    </source>
</reference>
<dbReference type="EMBL" id="JBHTGQ010000001">
    <property type="protein sequence ID" value="MFC7748382.1"/>
    <property type="molecule type" value="Genomic_DNA"/>
</dbReference>
<name>A0ABW2V170_9BACL</name>
<dbReference type="InterPro" id="IPR050490">
    <property type="entry name" value="Bact_solute-bd_prot1"/>
</dbReference>
<dbReference type="Pfam" id="PF13416">
    <property type="entry name" value="SBP_bac_8"/>
    <property type="match status" value="1"/>
</dbReference>
<proteinExistence type="predicted"/>
<evidence type="ECO:0000313" key="2">
    <source>
        <dbReference type="EMBL" id="MFC7748382.1"/>
    </source>
</evidence>
<feature type="region of interest" description="Disordered" evidence="1">
    <location>
        <begin position="1"/>
        <end position="30"/>
    </location>
</feature>
<dbReference type="InterPro" id="IPR006059">
    <property type="entry name" value="SBP"/>
</dbReference>
<dbReference type="PANTHER" id="PTHR43649:SF12">
    <property type="entry name" value="DIACETYLCHITOBIOSE BINDING PROTEIN DASA"/>
    <property type="match status" value="1"/>
</dbReference>
<organism evidence="2 3">
    <name type="scientific">Paenibacillus thermoaerophilus</name>
    <dbReference type="NCBI Taxonomy" id="1215385"/>
    <lineage>
        <taxon>Bacteria</taxon>
        <taxon>Bacillati</taxon>
        <taxon>Bacillota</taxon>
        <taxon>Bacilli</taxon>
        <taxon>Bacillales</taxon>
        <taxon>Paenibacillaceae</taxon>
        <taxon>Paenibacillus</taxon>
    </lineage>
</organism>
<accession>A0ABW2V170</accession>
<dbReference type="RefSeq" id="WP_379252098.1">
    <property type="nucleotide sequence ID" value="NZ_JBHTGQ010000001.1"/>
</dbReference>